<dbReference type="InterPro" id="IPR002059">
    <property type="entry name" value="CSP_DNA-bd"/>
</dbReference>
<dbReference type="RefSeq" id="WP_106124842.1">
    <property type="nucleotide sequence ID" value="NZ_PVZG01000001.1"/>
</dbReference>
<feature type="domain" description="CSD" evidence="2">
    <location>
        <begin position="4"/>
        <end position="58"/>
    </location>
</feature>
<evidence type="ECO:0000313" key="4">
    <source>
        <dbReference type="Proteomes" id="UP000239209"/>
    </source>
</evidence>
<dbReference type="OrthoDB" id="5195005at2"/>
<dbReference type="AlphaFoldDB" id="A0A2T0SJI7"/>
<evidence type="ECO:0000313" key="3">
    <source>
        <dbReference type="EMBL" id="PRY33574.1"/>
    </source>
</evidence>
<dbReference type="EMBL" id="PVZG01000001">
    <property type="protein sequence ID" value="PRY33574.1"/>
    <property type="molecule type" value="Genomic_DNA"/>
</dbReference>
<dbReference type="Proteomes" id="UP000239209">
    <property type="component" value="Unassembled WGS sequence"/>
</dbReference>
<organism evidence="3 4">
    <name type="scientific">Pseudosporangium ferrugineum</name>
    <dbReference type="NCBI Taxonomy" id="439699"/>
    <lineage>
        <taxon>Bacteria</taxon>
        <taxon>Bacillati</taxon>
        <taxon>Actinomycetota</taxon>
        <taxon>Actinomycetes</taxon>
        <taxon>Micromonosporales</taxon>
        <taxon>Micromonosporaceae</taxon>
        <taxon>Pseudosporangium</taxon>
    </lineage>
</organism>
<accession>A0A2T0SJI7</accession>
<proteinExistence type="predicted"/>
<dbReference type="GO" id="GO:0003676">
    <property type="term" value="F:nucleic acid binding"/>
    <property type="evidence" value="ECO:0007669"/>
    <property type="project" value="InterPro"/>
</dbReference>
<name>A0A2T0SJI7_9ACTN</name>
<dbReference type="Pfam" id="PF00313">
    <property type="entry name" value="CSD"/>
    <property type="match status" value="1"/>
</dbReference>
<keyword evidence="4" id="KW-1185">Reference proteome</keyword>
<evidence type="ECO:0000259" key="2">
    <source>
        <dbReference type="Pfam" id="PF00313"/>
    </source>
</evidence>
<gene>
    <name evidence="3" type="ORF">CLV70_101737</name>
</gene>
<evidence type="ECO:0000256" key="1">
    <source>
        <dbReference type="SAM" id="MobiDB-lite"/>
    </source>
</evidence>
<feature type="compositionally biased region" description="Polar residues" evidence="1">
    <location>
        <begin position="86"/>
        <end position="96"/>
    </location>
</feature>
<reference evidence="3 4" key="1">
    <citation type="submission" date="2018-03" db="EMBL/GenBank/DDBJ databases">
        <title>Genomic Encyclopedia of Archaeal and Bacterial Type Strains, Phase II (KMG-II): from individual species to whole genera.</title>
        <authorList>
            <person name="Goeker M."/>
        </authorList>
    </citation>
    <scope>NUCLEOTIDE SEQUENCE [LARGE SCALE GENOMIC DNA]</scope>
    <source>
        <strain evidence="3 4">DSM 45348</strain>
    </source>
</reference>
<feature type="region of interest" description="Disordered" evidence="1">
    <location>
        <begin position="72"/>
        <end position="96"/>
    </location>
</feature>
<dbReference type="SUPFAM" id="SSF50249">
    <property type="entry name" value="Nucleic acid-binding proteins"/>
    <property type="match status" value="1"/>
</dbReference>
<protein>
    <submittedName>
        <fullName evidence="3">CspA family cold shock protein</fullName>
    </submittedName>
</protein>
<sequence length="96" mass="10532">MTSNGTVRAWHDDEGWGIIDSPDTPGGCWTHFSSILSDGYLTLTGTDQVTFEFEQASQDGYAYRTTAIWTGPERPKPPTPGEPSAAFTSTLRLDFD</sequence>
<dbReference type="Gene3D" id="2.40.50.140">
    <property type="entry name" value="Nucleic acid-binding proteins"/>
    <property type="match status" value="1"/>
</dbReference>
<comment type="caution">
    <text evidence="3">The sequence shown here is derived from an EMBL/GenBank/DDBJ whole genome shotgun (WGS) entry which is preliminary data.</text>
</comment>
<dbReference type="InterPro" id="IPR012340">
    <property type="entry name" value="NA-bd_OB-fold"/>
</dbReference>